<proteinExistence type="inferred from homology"/>
<keyword evidence="7 10" id="KW-0067">ATP-binding</keyword>
<dbReference type="NCBIfam" id="NF000841">
    <property type="entry name" value="PRK00071.1-4"/>
    <property type="match status" value="1"/>
</dbReference>
<evidence type="ECO:0000256" key="9">
    <source>
        <dbReference type="ARBA" id="ARBA00048721"/>
    </source>
</evidence>
<evidence type="ECO:0000313" key="13">
    <source>
        <dbReference type="Proteomes" id="UP000030403"/>
    </source>
</evidence>
<dbReference type="HAMAP" id="MF_00244">
    <property type="entry name" value="NaMN_adenylyltr"/>
    <property type="match status" value="1"/>
</dbReference>
<dbReference type="EMBL" id="AVPF01000077">
    <property type="protein sequence ID" value="KGX83882.1"/>
    <property type="molecule type" value="Genomic_DNA"/>
</dbReference>
<dbReference type="Proteomes" id="UP000030403">
    <property type="component" value="Unassembled WGS sequence"/>
</dbReference>
<name>A0A0A5HJT0_9BACI</name>
<comment type="function">
    <text evidence="1 10">Catalyzes the reversible adenylation of nicotinate mononucleotide (NaMN) to nicotinic acid adenine dinucleotide (NaAD).</text>
</comment>
<evidence type="ECO:0000256" key="4">
    <source>
        <dbReference type="ARBA" id="ARBA00022679"/>
    </source>
</evidence>
<keyword evidence="8 10" id="KW-0520">NAD</keyword>
<keyword evidence="4 10" id="KW-0808">Transferase</keyword>
<dbReference type="UniPathway" id="UPA00253">
    <property type="reaction ID" value="UER00332"/>
</dbReference>
<protein>
    <recommendedName>
        <fullName evidence="10">Probable nicotinate-nucleotide adenylyltransferase</fullName>
        <ecNumber evidence="10">2.7.7.18</ecNumber>
    </recommendedName>
    <alternativeName>
        <fullName evidence="10">Deamido-NAD(+) diphosphorylase</fullName>
    </alternativeName>
    <alternativeName>
        <fullName evidence="10">Deamido-NAD(+) pyrophosphorylase</fullName>
    </alternativeName>
    <alternativeName>
        <fullName evidence="10">Nicotinate mononucleotide adenylyltransferase</fullName>
        <shortName evidence="10">NaMN adenylyltransferase</shortName>
    </alternativeName>
</protein>
<dbReference type="InterPro" id="IPR014729">
    <property type="entry name" value="Rossmann-like_a/b/a_fold"/>
</dbReference>
<evidence type="ECO:0000313" key="12">
    <source>
        <dbReference type="EMBL" id="KGX83882.1"/>
    </source>
</evidence>
<dbReference type="EC" id="2.7.7.18" evidence="10"/>
<dbReference type="NCBIfam" id="TIGR00482">
    <property type="entry name" value="nicotinate (nicotinamide) nucleotide adenylyltransferase"/>
    <property type="match status" value="1"/>
</dbReference>
<keyword evidence="3 10" id="KW-0662">Pyridine nucleotide biosynthesis</keyword>
<dbReference type="GO" id="GO:0009435">
    <property type="term" value="P:NAD+ biosynthetic process"/>
    <property type="evidence" value="ECO:0007669"/>
    <property type="project" value="UniProtKB-UniRule"/>
</dbReference>
<dbReference type="GO" id="GO:0004515">
    <property type="term" value="F:nicotinate-nucleotide adenylyltransferase activity"/>
    <property type="evidence" value="ECO:0007669"/>
    <property type="project" value="UniProtKB-UniRule"/>
</dbReference>
<accession>A0A0A5HJT0</accession>
<dbReference type="AlphaFoldDB" id="A0A0A5HJT0"/>
<evidence type="ECO:0000256" key="3">
    <source>
        <dbReference type="ARBA" id="ARBA00022642"/>
    </source>
</evidence>
<gene>
    <name evidence="10" type="primary">nadD</name>
    <name evidence="12" type="ORF">N783_20735</name>
</gene>
<sequence length="187" mass="21521">MRKVGLLGGTFDPPHIGHLLVAEEVFQALGLDEVWFVPSHDPPHKEASNTNVEHRVEMTQLAIKSNPHFSVSAIEMERSGISYTYDTVNELIQQFEDTVFYFIIGGDQVEYLPKWHRIDELLELVTFVGVKRRGHELKTPYPIEKVDIPMFEVSSTLVRDRFKFGGSTKYLLPEGVESYIKEHNLYE</sequence>
<comment type="pathway">
    <text evidence="2 10">Cofactor biosynthesis; NAD(+) biosynthesis; deamido-NAD(+) from nicotinate D-ribonucleotide: step 1/1.</text>
</comment>
<dbReference type="RefSeq" id="WP_027447540.1">
    <property type="nucleotide sequence ID" value="NZ_AULJ01000069.1"/>
</dbReference>
<dbReference type="eggNOG" id="COG1057">
    <property type="taxonomic scope" value="Bacteria"/>
</dbReference>
<comment type="catalytic activity">
    <reaction evidence="9 10">
        <text>nicotinate beta-D-ribonucleotide + ATP + H(+) = deamido-NAD(+) + diphosphate</text>
        <dbReference type="Rhea" id="RHEA:22860"/>
        <dbReference type="ChEBI" id="CHEBI:15378"/>
        <dbReference type="ChEBI" id="CHEBI:30616"/>
        <dbReference type="ChEBI" id="CHEBI:33019"/>
        <dbReference type="ChEBI" id="CHEBI:57502"/>
        <dbReference type="ChEBI" id="CHEBI:58437"/>
        <dbReference type="EC" id="2.7.7.18"/>
    </reaction>
</comment>
<evidence type="ECO:0000256" key="2">
    <source>
        <dbReference type="ARBA" id="ARBA00005019"/>
    </source>
</evidence>
<dbReference type="InterPro" id="IPR005248">
    <property type="entry name" value="NadD/NMNAT"/>
</dbReference>
<evidence type="ECO:0000256" key="8">
    <source>
        <dbReference type="ARBA" id="ARBA00023027"/>
    </source>
</evidence>
<evidence type="ECO:0000256" key="5">
    <source>
        <dbReference type="ARBA" id="ARBA00022695"/>
    </source>
</evidence>
<dbReference type="OrthoDB" id="5295945at2"/>
<dbReference type="NCBIfam" id="NF000840">
    <property type="entry name" value="PRK00071.1-3"/>
    <property type="match status" value="1"/>
</dbReference>
<evidence type="ECO:0000256" key="10">
    <source>
        <dbReference type="HAMAP-Rule" id="MF_00244"/>
    </source>
</evidence>
<dbReference type="Pfam" id="PF01467">
    <property type="entry name" value="CTP_transf_like"/>
    <property type="match status" value="1"/>
</dbReference>
<evidence type="ECO:0000256" key="6">
    <source>
        <dbReference type="ARBA" id="ARBA00022741"/>
    </source>
</evidence>
<evidence type="ECO:0000256" key="1">
    <source>
        <dbReference type="ARBA" id="ARBA00002324"/>
    </source>
</evidence>
<dbReference type="Gene3D" id="3.40.50.620">
    <property type="entry name" value="HUPs"/>
    <property type="match status" value="1"/>
</dbReference>
<dbReference type="GO" id="GO:0005524">
    <property type="term" value="F:ATP binding"/>
    <property type="evidence" value="ECO:0007669"/>
    <property type="project" value="UniProtKB-KW"/>
</dbReference>
<reference evidence="12 13" key="1">
    <citation type="submission" date="2013-08" db="EMBL/GenBank/DDBJ databases">
        <authorList>
            <person name="Huang J."/>
            <person name="Wang G."/>
        </authorList>
    </citation>
    <scope>NUCLEOTIDE SEQUENCE [LARGE SCALE GENOMIC DNA]</scope>
    <source>
        <strain evidence="12 13">BH030004</strain>
    </source>
</reference>
<dbReference type="STRING" id="1385511.GCA_000425225_04061"/>
<evidence type="ECO:0000259" key="11">
    <source>
        <dbReference type="Pfam" id="PF01467"/>
    </source>
</evidence>
<feature type="domain" description="Cytidyltransferase-like" evidence="11">
    <location>
        <begin position="6"/>
        <end position="161"/>
    </location>
</feature>
<dbReference type="NCBIfam" id="TIGR00125">
    <property type="entry name" value="cyt_tran_rel"/>
    <property type="match status" value="1"/>
</dbReference>
<comment type="caution">
    <text evidence="12">The sequence shown here is derived from an EMBL/GenBank/DDBJ whole genome shotgun (WGS) entry which is preliminary data.</text>
</comment>
<keyword evidence="6 10" id="KW-0547">Nucleotide-binding</keyword>
<dbReference type="SUPFAM" id="SSF52374">
    <property type="entry name" value="Nucleotidylyl transferase"/>
    <property type="match status" value="1"/>
</dbReference>
<organism evidence="12 13">
    <name type="scientific">Pontibacillus marinus BH030004 = DSM 16465</name>
    <dbReference type="NCBI Taxonomy" id="1385511"/>
    <lineage>
        <taxon>Bacteria</taxon>
        <taxon>Bacillati</taxon>
        <taxon>Bacillota</taxon>
        <taxon>Bacilli</taxon>
        <taxon>Bacillales</taxon>
        <taxon>Bacillaceae</taxon>
        <taxon>Pontibacillus</taxon>
    </lineage>
</organism>
<keyword evidence="13" id="KW-1185">Reference proteome</keyword>
<comment type="similarity">
    <text evidence="10">Belongs to the NadD family.</text>
</comment>
<dbReference type="PANTHER" id="PTHR39321:SF3">
    <property type="entry name" value="PHOSPHOPANTETHEINE ADENYLYLTRANSFERASE"/>
    <property type="match status" value="1"/>
</dbReference>
<evidence type="ECO:0000256" key="7">
    <source>
        <dbReference type="ARBA" id="ARBA00022840"/>
    </source>
</evidence>
<dbReference type="PANTHER" id="PTHR39321">
    <property type="entry name" value="NICOTINATE-NUCLEOTIDE ADENYLYLTRANSFERASE-RELATED"/>
    <property type="match status" value="1"/>
</dbReference>
<dbReference type="CDD" id="cd02165">
    <property type="entry name" value="NMNAT"/>
    <property type="match status" value="1"/>
</dbReference>
<dbReference type="InterPro" id="IPR004821">
    <property type="entry name" value="Cyt_trans-like"/>
</dbReference>
<keyword evidence="5 10" id="KW-0548">Nucleotidyltransferase</keyword>